<dbReference type="EMBL" id="CCAG010003792">
    <property type="status" value="NOT_ANNOTATED_CDS"/>
    <property type="molecule type" value="Genomic_DNA"/>
</dbReference>
<feature type="binding site" evidence="2">
    <location>
        <position position="1139"/>
    </location>
    <ligand>
        <name>Zn(2+)</name>
        <dbReference type="ChEBI" id="CHEBI:29105"/>
    </ligand>
</feature>
<dbReference type="PhylomeDB" id="A0A1B0G771"/>
<dbReference type="PANTHER" id="PTHR23225:SF2">
    <property type="entry name" value="AT09679P-RELATED"/>
    <property type="match status" value="1"/>
</dbReference>
<feature type="binding site" evidence="2">
    <location>
        <position position="3"/>
    </location>
    <ligand>
        <name>Zn(2+)</name>
        <dbReference type="ChEBI" id="CHEBI:29105"/>
    </ligand>
</feature>
<dbReference type="InterPro" id="IPR013087">
    <property type="entry name" value="Znf_C2H2_type"/>
</dbReference>
<feature type="domain" description="C2H2-type" evidence="4">
    <location>
        <begin position="2755"/>
        <end position="2783"/>
    </location>
</feature>
<evidence type="ECO:0008006" key="8">
    <source>
        <dbReference type="Google" id="ProtNLM"/>
    </source>
</evidence>
<dbReference type="EnsemblMetazoa" id="GMOY009164-RA">
    <property type="protein sequence ID" value="GMOY009164-PA"/>
    <property type="gene ID" value="GMOY009164"/>
</dbReference>
<feature type="domain" description="C2H2-type" evidence="4">
    <location>
        <begin position="443"/>
        <end position="471"/>
    </location>
</feature>
<feature type="region of interest" description="Disordered" evidence="3">
    <location>
        <begin position="1324"/>
        <end position="1364"/>
    </location>
</feature>
<accession>A0A1B0G771</accession>
<feature type="domain" description="C2H2-type" evidence="4">
    <location>
        <begin position="2223"/>
        <end position="2251"/>
    </location>
</feature>
<feature type="domain" description="ZAD" evidence="5">
    <location>
        <begin position="557"/>
        <end position="632"/>
    </location>
</feature>
<evidence type="ECO:0000313" key="6">
    <source>
        <dbReference type="EnsemblMetazoa" id="GMOY009164-PA"/>
    </source>
</evidence>
<keyword evidence="1" id="KW-0863">Zinc-finger</keyword>
<feature type="domain" description="C2H2-type" evidence="4">
    <location>
        <begin position="890"/>
        <end position="918"/>
    </location>
</feature>
<feature type="binding site" evidence="2">
    <location>
        <position position="1188"/>
    </location>
    <ligand>
        <name>Zn(2+)</name>
        <dbReference type="ChEBI" id="CHEBI:29105"/>
    </ligand>
</feature>
<feature type="domain" description="C2H2-type" evidence="4">
    <location>
        <begin position="1050"/>
        <end position="1078"/>
    </location>
</feature>
<evidence type="ECO:0000256" key="3">
    <source>
        <dbReference type="SAM" id="MobiDB-lite"/>
    </source>
</evidence>
<dbReference type="Gene3D" id="3.40.1800.20">
    <property type="match status" value="5"/>
</dbReference>
<feature type="compositionally biased region" description="Polar residues" evidence="3">
    <location>
        <begin position="1957"/>
        <end position="1968"/>
    </location>
</feature>
<name>A0A1B0G771_GLOMM</name>
<keyword evidence="7" id="KW-1185">Reference proteome</keyword>
<feature type="binding site" evidence="2">
    <location>
        <position position="1772"/>
    </location>
    <ligand>
        <name>Zn(2+)</name>
        <dbReference type="ChEBI" id="CHEBI:29105"/>
    </ligand>
</feature>
<dbReference type="Gene3D" id="3.30.160.60">
    <property type="entry name" value="Classic Zinc Finger"/>
    <property type="match status" value="17"/>
</dbReference>
<feature type="domain" description="C2H2-type" evidence="4">
    <location>
        <begin position="2884"/>
        <end position="2912"/>
    </location>
</feature>
<dbReference type="VEuPathDB" id="VectorBase:GMOY009164"/>
<dbReference type="STRING" id="37546.A0A1B0G771"/>
<feature type="compositionally biased region" description="Basic and acidic residues" evidence="3">
    <location>
        <begin position="2635"/>
        <end position="2653"/>
    </location>
</feature>
<dbReference type="SUPFAM" id="SSF57667">
    <property type="entry name" value="beta-beta-alpha zinc fingers"/>
    <property type="match status" value="13"/>
</dbReference>
<feature type="compositionally biased region" description="Polar residues" evidence="3">
    <location>
        <begin position="1349"/>
        <end position="1358"/>
    </location>
</feature>
<dbReference type="InterPro" id="IPR012934">
    <property type="entry name" value="Znf_AD"/>
</dbReference>
<feature type="binding site" evidence="2">
    <location>
        <position position="605"/>
    </location>
    <ligand>
        <name>Zn(2+)</name>
        <dbReference type="ChEBI" id="CHEBI:29105"/>
    </ligand>
</feature>
<dbReference type="GO" id="GO:0003700">
    <property type="term" value="F:DNA-binding transcription factor activity"/>
    <property type="evidence" value="ECO:0007669"/>
    <property type="project" value="InterPro"/>
</dbReference>
<feature type="region of interest" description="Disordered" evidence="3">
    <location>
        <begin position="1913"/>
        <end position="1968"/>
    </location>
</feature>
<feature type="domain" description="C2H2-type" evidence="4">
    <location>
        <begin position="2105"/>
        <end position="2133"/>
    </location>
</feature>
<feature type="region of interest" description="Disordered" evidence="3">
    <location>
        <begin position="2521"/>
        <end position="2541"/>
    </location>
</feature>
<dbReference type="Pfam" id="PF07776">
    <property type="entry name" value="zf-AD"/>
    <property type="match status" value="5"/>
</dbReference>
<sequence length="3029" mass="349245">MICRLCLKEVHKYINAFDAAGNVLDMSSIIGKYFWFELQHNDPISTAICNNCWRKVSDFHEFYKSIEEVHGRLSENVVIKIESPSKEHTIESVMIQSFPLSSKHESDDYYAKVNDEVPFDMLIDSTDDNTRNQRIEDSRDILGTEGFGANDIKDVMGAAACKDEKYYSNSDNLSNIEDIMEDGRDNKLTKKKKFTKSVRTTATKISLTRLRQNNTEGKTKSEKTQKRNLKKAKKSSEQSKPDGEQSLAIDEEIAKFMSLHCDLCKFAATNFNSLHSHMHTEHKIKGYVRCCNKKFSKRFLLLDHVRQHSNPECFKCEQCNRVYADRNSMRIHFLSKHKKDEDKMFTCSQCPKKFFRRYSLRQHELVGHSDHKNACLAVDEEIAKFMSLHCELCHKEANNFTSLKGHMRTEHKTKGYVKCCNKKFRERGLLVEHIRVHFNPACYKCEECSLVFPDRQSMRNHFLMKHPKVEDKPFGCSQFDSAAQLYAHIKEQCLCDTCAEVVCGTAALQRHLLKHKKSFAESKETEVPDISDKTSSSQQGKLIRKSCVLNSLRTTIMICRLCLKDVNEFKSAFAVMENKPTIASVIRIHFWFELQENDPISTVICNNCWLKVSDFHEFYKSVEEAQSHLGENVTVKIENISAEHSIENVMIPSFSLSSKQEPEVNFDEVNDEVPFDMMTVETHSTRTDLRTDDSHDIWRNQINSDNNAIEDVKDVIDYKDEVFNEHNSDPVNKPIFAENEESNKLTVNKKGTSKTTKMSVKTQRNVPLAQKIHCKNVRAAKVPETEKNNVKKTKELSEQAKAIREQGLAFDGEIAKFMSLHCELCKLTATNFSSLHTHMLAEHKINGYVRCCNKKFSKRFALLDHIRHHSNPERFKKHHEIKKGSGSPAKRCEQCNRVYANRNSMRTHFLSKHKNDKEKVFTCSQCPQKFFKKYLLRKHELFGHSDHKNACIAVDEEIANFMPLRCELCNEDATNFTALKGHMRDEHNIKGYVRCCNKKFCEHGLLVEHIRAHLNPACYKCEECSLVFPDRQSMRNHFLMEHGKMEDKPFACSLCSSKFVTVYLLHRHTAVVHGDHSKTCSSCRKKLDTAAQLSAHVKEQCLCDTCAEVVCGAAALQHHLLKHKKNTVEMEEEESRMICRLCLKQVNEFKSAFEVTDNKPTIASVIKKHFWFELQQNDPVSTVICNNCWFKVFDFHEFYRTVERAQNQLGENVVVKIENIGAEHSIENVMIPSFSLSSKQEPGVNFDEVNDEVPFDMVATNDNTRADVRADDSHDILGTQQGCTNNAIEDVKHVDVYKDDRFNDHIVDPFNKEVFAENDKNNKISKKKKAVKSSGKTRTTRSSSKVQRNDSLAQNIHSSKPAATKVRKIEKSNVKKVKTKELSEQAKAIREQGLAFDEEIAKFMSLRCELCSLEVKNFHDLETHMHAKHKVKGYVRCCNKKFSKRFLLLDHIRQHSNPDCFKCDPCKRVFADRKSMRNHFLIKHQKDEDKMFSCSQCSKKFVRRYLLRQHELVGHSDHKNASLAVDEEIAKFMSLHCELCSIEIENFTALRNHMVAEHNIKGYVRCCNKKFSKRFLLLEHIRTHLNPACYKCENCSRVFPDRKSMRNHFLMKHQKDEDKTFACSQCPSKFVTVYLLQRHKVIAHRDRTNTCKSCNRRFSTGVLLSAHIKEQCLCDTCGEVVCNTAAFQRHLLRHKNCLAESKELRTCDICQKVSTSQQDMLAHKLCAHNPLRTYECNTSSVHDNFPFQYPYAITSQENASTMLAYPNHPMICRLCLQEICDFKSAFDSADNERTIASIIEKYFWFEFQQNDAVSTVICNNCWCKVSDFHEFYKSVEEAQSRLGENVVVKIENISVEHSIENVIVQSIPFSSKQEPTDFAEATDEDPFDMPIVDNNPSLLLKGKDNSNDKLRTQTYSINSMETVENVGDDKDEKSSDYNGKKAAVKKPSKKKKPVKSTTTGRTKNPTPKLQRNVNLCLTKNTRKLSKTENNNSKKGKVKKPIEDPKSVAFDEEIAKFMSLHCDRCKLEAKNFNALHSHMLAEHNIKGYARCCNRRFSSRFLLLDHIRRHSNPDSLKCEPCNRVFADRNSLRHHLQIKHQKDEDKMFSCSRCPKKFVKMYLLRQHELVGHSDHKNACLAVDEEIAKFMSLHCEQCNEEATNFTALNRHMRAEHNVRGYVRCCNRKFRERGLLVEHIRAHLNPACYKQSMRNHFLMIHQKEEDKPFACSQCSNKFVTVYLLQLHKVVAHGDPTNTCKSCSRKFNTSAELSAHIKEQCLCDTCAEVICGVAAFQNHMLGHEKSLTGSKGSHVCDIYTHKPIRNYECKVSSLHENFPFPYQELILYRLQFIEEQLFKSECEQKEALPLVDLRKIVVGERELCGKPQALAWDPKSLFLAITFQDTVCIAIFSKTIQKYDLTVSPSSFLTGVEVNEFKSVFDAAECKLDMASIIAKHFWFELQQNDQISTVICNNCWLKVSDFHEFYKSVEKAQSNLGENVVVKIENNNVEHSIENVMIQSIPFSNKLEPNDDLNESNDEDPFEMPIDEAENNPSLLLKEKDFNDKRFNTNATEEVTNVINYKDEKFDDDDGDPFSSGETKIGNKRESTKLSKKEKSIKSARTIRMKNPSPRNATKGTRKLSKSENNDSKKTKVKKPLEDPKSVAIDEEIAKFMKLHCERCKLEVTNFSALQTHMLAEHNIKGYARCCHRRFSSRFLLIDHIRQHSNPDSLKCEPCNRVFADRNSMRNHLLIKHQKDEDKMFSCSRCPKKFVRMYLLRQHELVGHSDHKNACLAVDEEIAKFMPLHCELCSVEVENFTALKGHMRVEHNMKGYMRCCNRKFFERGLLAEHIRTHLNPACYKCEKCSLVFPDRKSMRNHFLMIHQKKEDKPFACSQCSNKFVTVYLLQLHKVVAHGDPTNTCKSCSRKFNTAGELTAHIKEQCLCDTCAEVICGVAAFQHHILGHEKSLAGSKDSNVCDICRQDKLCVHNSARTYECKVSSLHENFPFPYQYASTSQENASTTMLTSSNYTHSSNDH</sequence>
<feature type="compositionally biased region" description="Low complexity" evidence="3">
    <location>
        <begin position="1332"/>
        <end position="1345"/>
    </location>
</feature>
<dbReference type="SMART" id="SM00355">
    <property type="entry name" value="ZnF_C2H2"/>
    <property type="match status" value="47"/>
</dbReference>
<evidence type="ECO:0000313" key="7">
    <source>
        <dbReference type="Proteomes" id="UP000092444"/>
    </source>
</evidence>
<dbReference type="PROSITE" id="PS50157">
    <property type="entry name" value="ZINC_FINGER_C2H2_2"/>
    <property type="match status" value="18"/>
</dbReference>
<feature type="compositionally biased region" description="Basic and acidic residues" evidence="3">
    <location>
        <begin position="2595"/>
        <end position="2611"/>
    </location>
</feature>
<feature type="binding site" evidence="2">
    <location>
        <position position="49"/>
    </location>
    <ligand>
        <name>Zn(2+)</name>
        <dbReference type="ChEBI" id="CHEBI:29105"/>
    </ligand>
</feature>
<feature type="region of interest" description="Disordered" evidence="3">
    <location>
        <begin position="2577"/>
        <end position="2653"/>
    </location>
</feature>
<feature type="compositionally biased region" description="Basic and acidic residues" evidence="3">
    <location>
        <begin position="1927"/>
        <end position="1939"/>
    </location>
</feature>
<protein>
    <recommendedName>
        <fullName evidence="8">Transcription factor grauzone</fullName>
    </recommendedName>
</protein>
<feature type="binding site" evidence="2">
    <location>
        <position position="6"/>
    </location>
    <ligand>
        <name>Zn(2+)</name>
        <dbReference type="ChEBI" id="CHEBI:29105"/>
    </ligand>
</feature>
<feature type="domain" description="ZAD" evidence="5">
    <location>
        <begin position="1"/>
        <end position="76"/>
    </location>
</feature>
<feature type="domain" description="C2H2-type" evidence="4">
    <location>
        <begin position="921"/>
        <end position="949"/>
    </location>
</feature>
<feature type="domain" description="C2H2-type" evidence="4">
    <location>
        <begin position="314"/>
        <end position="342"/>
    </location>
</feature>
<feature type="region of interest" description="Disordered" evidence="3">
    <location>
        <begin position="206"/>
        <end position="245"/>
    </location>
</feature>
<feature type="domain" description="C2H2-type" evidence="4">
    <location>
        <begin position="1461"/>
        <end position="1489"/>
    </location>
</feature>
<feature type="domain" description="C2H2-type" evidence="4">
    <location>
        <begin position="1621"/>
        <end position="1649"/>
    </location>
</feature>
<feature type="binding site" evidence="2">
    <location>
        <position position="1142"/>
    </location>
    <ligand>
        <name>Zn(2+)</name>
        <dbReference type="ChEBI" id="CHEBI:29105"/>
    </ligand>
</feature>
<feature type="compositionally biased region" description="Basic and acidic residues" evidence="3">
    <location>
        <begin position="234"/>
        <end position="243"/>
    </location>
</feature>
<feature type="binding site" evidence="2">
    <location>
        <position position="1775"/>
    </location>
    <ligand>
        <name>Zn(2+)</name>
        <dbReference type="ChEBI" id="CHEBI:29105"/>
    </ligand>
</feature>
<feature type="domain" description="ZAD" evidence="5">
    <location>
        <begin position="1137"/>
        <end position="1212"/>
    </location>
</feature>
<feature type="domain" description="C2H2-type" evidence="4">
    <location>
        <begin position="345"/>
        <end position="373"/>
    </location>
</feature>
<feature type="domain" description="C2H2-type" evidence="4">
    <location>
        <begin position="1019"/>
        <end position="1047"/>
    </location>
</feature>
<evidence type="ECO:0000259" key="5">
    <source>
        <dbReference type="PROSITE" id="PS51915"/>
    </source>
</evidence>
<feature type="compositionally biased region" description="Acidic residues" evidence="3">
    <location>
        <begin position="2524"/>
        <end position="2541"/>
    </location>
</feature>
<feature type="domain" description="ZAD" evidence="5">
    <location>
        <begin position="1770"/>
        <end position="1845"/>
    </location>
</feature>
<dbReference type="SMART" id="SM00868">
    <property type="entry name" value="zf-AD"/>
    <property type="match status" value="5"/>
</dbReference>
<feature type="domain" description="C2H2-type" evidence="4">
    <location>
        <begin position="2074"/>
        <end position="2102"/>
    </location>
</feature>
<dbReference type="PANTHER" id="PTHR23225">
    <property type="entry name" value="ZINC FINGER PROTEIN"/>
    <property type="match status" value="1"/>
</dbReference>
<feature type="domain" description="C2H2-type" evidence="4">
    <location>
        <begin position="2853"/>
        <end position="2881"/>
    </location>
</feature>
<dbReference type="InterPro" id="IPR039970">
    <property type="entry name" value="TF_Grauzone"/>
</dbReference>
<feature type="binding site" evidence="2">
    <location>
        <position position="1821"/>
    </location>
    <ligand>
        <name>Zn(2+)</name>
        <dbReference type="ChEBI" id="CHEBI:29105"/>
    </ligand>
</feature>
<feature type="compositionally biased region" description="Polar residues" evidence="3">
    <location>
        <begin position="1913"/>
        <end position="1922"/>
    </location>
</feature>
<feature type="domain" description="C2H2-type" evidence="4">
    <location>
        <begin position="2724"/>
        <end position="2752"/>
    </location>
</feature>
<feature type="binding site" evidence="2">
    <location>
        <position position="559"/>
    </location>
    <ligand>
        <name>Zn(2+)</name>
        <dbReference type="ChEBI" id="CHEBI:29105"/>
    </ligand>
</feature>
<feature type="compositionally biased region" description="Basic residues" evidence="3">
    <location>
        <begin position="1942"/>
        <end position="1954"/>
    </location>
</feature>
<dbReference type="PROSITE" id="PS00028">
    <property type="entry name" value="ZINC_FINGER_C2H2_1"/>
    <property type="match status" value="20"/>
</dbReference>
<feature type="binding site" evidence="2">
    <location>
        <position position="608"/>
    </location>
    <ligand>
        <name>Zn(2+)</name>
        <dbReference type="ChEBI" id="CHEBI:29105"/>
    </ligand>
</feature>
<evidence type="ECO:0000256" key="2">
    <source>
        <dbReference type="PROSITE-ProRule" id="PRU01263"/>
    </source>
</evidence>
<dbReference type="GO" id="GO:0008270">
    <property type="term" value="F:zinc ion binding"/>
    <property type="evidence" value="ECO:0007669"/>
    <property type="project" value="UniProtKB-UniRule"/>
</dbReference>
<dbReference type="GO" id="GO:0005634">
    <property type="term" value="C:nucleus"/>
    <property type="evidence" value="ECO:0007669"/>
    <property type="project" value="InterPro"/>
</dbReference>
<feature type="domain" description="C2H2-type" evidence="4">
    <location>
        <begin position="1492"/>
        <end position="1520"/>
    </location>
</feature>
<evidence type="ECO:0000259" key="4">
    <source>
        <dbReference type="PROSITE" id="PS50157"/>
    </source>
</evidence>
<dbReference type="Proteomes" id="UP000092444">
    <property type="component" value="Unassembled WGS sequence"/>
</dbReference>
<dbReference type="InterPro" id="IPR036236">
    <property type="entry name" value="Znf_C2H2_sf"/>
</dbReference>
<dbReference type="SUPFAM" id="SSF57716">
    <property type="entry name" value="Glucocorticoid receptor-like (DNA-binding domain)"/>
    <property type="match status" value="5"/>
</dbReference>
<feature type="binding site" evidence="2">
    <location>
        <position position="52"/>
    </location>
    <ligand>
        <name>Zn(2+)</name>
        <dbReference type="ChEBI" id="CHEBI:29105"/>
    </ligand>
</feature>
<feature type="binding site" evidence="2">
    <location>
        <position position="562"/>
    </location>
    <ligand>
        <name>Zn(2+)</name>
        <dbReference type="ChEBI" id="CHEBI:29105"/>
    </ligand>
</feature>
<feature type="domain" description="C2H2-type" evidence="4">
    <location>
        <begin position="1590"/>
        <end position="1618"/>
    </location>
</feature>
<dbReference type="PROSITE" id="PS51915">
    <property type="entry name" value="ZAD"/>
    <property type="match status" value="4"/>
</dbReference>
<feature type="binding site" evidence="2">
    <location>
        <position position="1818"/>
    </location>
    <ligand>
        <name>Zn(2+)</name>
        <dbReference type="ChEBI" id="CHEBI:29105"/>
    </ligand>
</feature>
<keyword evidence="2" id="KW-0479">Metal-binding</keyword>
<reference evidence="6" key="1">
    <citation type="submission" date="2020-05" db="UniProtKB">
        <authorList>
            <consortium name="EnsemblMetazoa"/>
        </authorList>
    </citation>
    <scope>IDENTIFICATION</scope>
    <source>
        <strain evidence="6">Yale</strain>
    </source>
</reference>
<organism evidence="6 7">
    <name type="scientific">Glossina morsitans morsitans</name>
    <name type="common">Savannah tsetse fly</name>
    <dbReference type="NCBI Taxonomy" id="37546"/>
    <lineage>
        <taxon>Eukaryota</taxon>
        <taxon>Metazoa</taxon>
        <taxon>Ecdysozoa</taxon>
        <taxon>Arthropoda</taxon>
        <taxon>Hexapoda</taxon>
        <taxon>Insecta</taxon>
        <taxon>Pterygota</taxon>
        <taxon>Neoptera</taxon>
        <taxon>Endopterygota</taxon>
        <taxon>Diptera</taxon>
        <taxon>Brachycera</taxon>
        <taxon>Muscomorpha</taxon>
        <taxon>Hippoboscoidea</taxon>
        <taxon>Glossinidae</taxon>
        <taxon>Glossina</taxon>
    </lineage>
</organism>
<evidence type="ECO:0000256" key="1">
    <source>
        <dbReference type="PROSITE-ProRule" id="PRU00042"/>
    </source>
</evidence>
<feature type="binding site" evidence="2">
    <location>
        <position position="1185"/>
    </location>
    <ligand>
        <name>Zn(2+)</name>
        <dbReference type="ChEBI" id="CHEBI:29105"/>
    </ligand>
</feature>
<proteinExistence type="predicted"/>
<keyword evidence="2" id="KW-0862">Zinc</keyword>
<dbReference type="Pfam" id="PF00096">
    <property type="entry name" value="zf-C2H2"/>
    <property type="match status" value="1"/>
</dbReference>
<feature type="compositionally biased region" description="Polar residues" evidence="3">
    <location>
        <begin position="206"/>
        <end position="216"/>
    </location>
</feature>